<dbReference type="SUPFAM" id="SSF47090">
    <property type="entry name" value="PGBD-like"/>
    <property type="match status" value="1"/>
</dbReference>
<reference evidence="3" key="1">
    <citation type="journal article" date="2019" name="Int. J. Syst. Evol. Microbiol.">
        <title>The Global Catalogue of Microorganisms (GCM) 10K type strain sequencing project: providing services to taxonomists for standard genome sequencing and annotation.</title>
        <authorList>
            <consortium name="The Broad Institute Genomics Platform"/>
            <consortium name="The Broad Institute Genome Sequencing Center for Infectious Disease"/>
            <person name="Wu L."/>
            <person name="Ma J."/>
        </authorList>
    </citation>
    <scope>NUCLEOTIDE SEQUENCE [LARGE SCALE GENOMIC DNA]</scope>
    <source>
        <strain evidence="3">JCM 18123</strain>
    </source>
</reference>
<dbReference type="InterPro" id="IPR036365">
    <property type="entry name" value="PGBD-like_sf"/>
</dbReference>
<dbReference type="InterPro" id="IPR036366">
    <property type="entry name" value="PGBDSf"/>
</dbReference>
<dbReference type="EMBL" id="BAABIK010000002">
    <property type="protein sequence ID" value="GAA4928678.1"/>
    <property type="molecule type" value="Genomic_DNA"/>
</dbReference>
<gene>
    <name evidence="2" type="ORF">GCM10023224_04930</name>
</gene>
<evidence type="ECO:0000313" key="3">
    <source>
        <dbReference type="Proteomes" id="UP001499993"/>
    </source>
</evidence>
<dbReference type="RefSeq" id="WP_345555271.1">
    <property type="nucleotide sequence ID" value="NZ_BAABIK010000002.1"/>
</dbReference>
<dbReference type="Pfam" id="PF01471">
    <property type="entry name" value="PG_binding_1"/>
    <property type="match status" value="1"/>
</dbReference>
<organism evidence="2 3">
    <name type="scientific">Streptomonospora halophila</name>
    <dbReference type="NCBI Taxonomy" id="427369"/>
    <lineage>
        <taxon>Bacteria</taxon>
        <taxon>Bacillati</taxon>
        <taxon>Actinomycetota</taxon>
        <taxon>Actinomycetes</taxon>
        <taxon>Streptosporangiales</taxon>
        <taxon>Nocardiopsidaceae</taxon>
        <taxon>Streptomonospora</taxon>
    </lineage>
</organism>
<dbReference type="InterPro" id="IPR002477">
    <property type="entry name" value="Peptidoglycan-bd-like"/>
</dbReference>
<comment type="caution">
    <text evidence="2">The sequence shown here is derived from an EMBL/GenBank/DDBJ whole genome shotgun (WGS) entry which is preliminary data.</text>
</comment>
<keyword evidence="3" id="KW-1185">Reference proteome</keyword>
<feature type="domain" description="Peptidoglycan binding-like" evidence="1">
    <location>
        <begin position="255"/>
        <end position="313"/>
    </location>
</feature>
<evidence type="ECO:0000259" key="1">
    <source>
        <dbReference type="Pfam" id="PF01471"/>
    </source>
</evidence>
<protein>
    <recommendedName>
        <fullName evidence="1">Peptidoglycan binding-like domain-containing protein</fullName>
    </recommendedName>
</protein>
<sequence>MAIGKAALFEWLRDQRGYREGPRSNQQKYSPSVPGLEWSNYQPWCATFTCAGFLAAGGRPNVDFPLTASCLQQVAWGRARGRLYSRAKSGDLMMIGPGGGTHVEIVVRVSGAYVTTIGGNTSGSWGGDYANGDGVYQKTRSMASAYAYVRPRYGTSTRTIEGEDDVPDFSWYSAGEGQVLQPGQWTTLELSNKQGAGKGKYWSVVFGESVYNLAAMAVLDGTDLPEGAEVQMRASHYEKRGGVDLPDGILKRGASGAKVRRVQEWLDEHGYDLGRWGTDGKYGGTTEDAVEAFQRDAGLFEDGEYGPNTEEAMEEKSGTGSWEINLDHAIGTPSIHAGGNCHVAYHLPEKVLKGHRVRVRVVQYGDKPVKVKSAHVYLHEWK</sequence>
<dbReference type="Gene3D" id="1.10.101.10">
    <property type="entry name" value="PGBD-like superfamily/PGBD"/>
    <property type="match status" value="1"/>
</dbReference>
<proteinExistence type="predicted"/>
<accession>A0ABP9G6N2</accession>
<dbReference type="Proteomes" id="UP001499993">
    <property type="component" value="Unassembled WGS sequence"/>
</dbReference>
<name>A0ABP9G6N2_9ACTN</name>
<evidence type="ECO:0000313" key="2">
    <source>
        <dbReference type="EMBL" id="GAA4928678.1"/>
    </source>
</evidence>